<comment type="caution">
    <text evidence="1">The sequence shown here is derived from an EMBL/GenBank/DDBJ whole genome shotgun (WGS) entry which is preliminary data.</text>
</comment>
<proteinExistence type="predicted"/>
<dbReference type="AlphaFoldDB" id="A0A3M0GMY6"/>
<dbReference type="OrthoDB" id="1441202at2"/>
<accession>A0A3M0GMY6</accession>
<dbReference type="EMBL" id="REFV01000001">
    <property type="protein sequence ID" value="RMB64092.1"/>
    <property type="molecule type" value="Genomic_DNA"/>
</dbReference>
<dbReference type="RefSeq" id="WP_121915887.1">
    <property type="nucleotide sequence ID" value="NZ_REFV01000001.1"/>
</dbReference>
<keyword evidence="2" id="KW-1185">Reference proteome</keyword>
<evidence type="ECO:0000313" key="2">
    <source>
        <dbReference type="Proteomes" id="UP000281985"/>
    </source>
</evidence>
<evidence type="ECO:0000313" key="1">
    <source>
        <dbReference type="EMBL" id="RMB64092.1"/>
    </source>
</evidence>
<organism evidence="1 2">
    <name type="scientific">Dokdonia sinensis</name>
    <dbReference type="NCBI Taxonomy" id="2479847"/>
    <lineage>
        <taxon>Bacteria</taxon>
        <taxon>Pseudomonadati</taxon>
        <taxon>Bacteroidota</taxon>
        <taxon>Flavobacteriia</taxon>
        <taxon>Flavobacteriales</taxon>
        <taxon>Flavobacteriaceae</taxon>
        <taxon>Dokdonia</taxon>
    </lineage>
</organism>
<reference evidence="1 2" key="1">
    <citation type="submission" date="2018-10" db="EMBL/GenBank/DDBJ databases">
        <title>Dokdonia luteus sp. nov., isolated from sea water.</title>
        <authorList>
            <person name="Zhou L.Y."/>
            <person name="Du Z.J."/>
        </authorList>
    </citation>
    <scope>NUCLEOTIDE SEQUENCE [LARGE SCALE GENOMIC DNA]</scope>
    <source>
        <strain evidence="1 2">SH27</strain>
    </source>
</reference>
<sequence>MMFTQLNTQQKLPLTGFAFSIVNYEVRDIVSLFYKASHTKKSVTNDEWIIDLERQLENLKVQQSTRGALCNTGQSQLRIILKKVIQAVTQFEISYKANCPCAGVLPSPFILRVQRIGQKAKLALLYIEV</sequence>
<protein>
    <submittedName>
        <fullName evidence="1">Uncharacterized protein</fullName>
    </submittedName>
</protein>
<dbReference type="Proteomes" id="UP000281985">
    <property type="component" value="Unassembled WGS sequence"/>
</dbReference>
<gene>
    <name evidence="1" type="ORF">EAX61_01575</name>
</gene>
<name>A0A3M0GMY6_9FLAO</name>